<dbReference type="RefSeq" id="XP_025520308.1">
    <property type="nucleotide sequence ID" value="XM_025654012.1"/>
</dbReference>
<reference evidence="1 2" key="1">
    <citation type="submission" date="2018-02" db="EMBL/GenBank/DDBJ databases">
        <title>The genomes of Aspergillus section Nigri reveals drivers in fungal speciation.</title>
        <authorList>
            <consortium name="DOE Joint Genome Institute"/>
            <person name="Vesth T.C."/>
            <person name="Nybo J."/>
            <person name="Theobald S."/>
            <person name="Brandl J."/>
            <person name="Frisvad J.C."/>
            <person name="Nielsen K.F."/>
            <person name="Lyhne E.K."/>
            <person name="Kogle M.E."/>
            <person name="Kuo A."/>
            <person name="Riley R."/>
            <person name="Clum A."/>
            <person name="Nolan M."/>
            <person name="Lipzen A."/>
            <person name="Salamov A."/>
            <person name="Henrissat B."/>
            <person name="Wiebenga A."/>
            <person name="De vries R.P."/>
            <person name="Grigoriev I.V."/>
            <person name="Mortensen U.H."/>
            <person name="Andersen M.R."/>
            <person name="Baker S.E."/>
        </authorList>
    </citation>
    <scope>NUCLEOTIDE SEQUENCE [LARGE SCALE GENOMIC DNA]</scope>
    <source>
        <strain evidence="1 2">CBS 112811</strain>
    </source>
</reference>
<keyword evidence="2" id="KW-1185">Reference proteome</keyword>
<evidence type="ECO:0000313" key="1">
    <source>
        <dbReference type="EMBL" id="RAH62386.1"/>
    </source>
</evidence>
<accession>A0A8G1RBY4</accession>
<proteinExistence type="predicted"/>
<evidence type="ECO:0000313" key="2">
    <source>
        <dbReference type="Proteomes" id="UP000249526"/>
    </source>
</evidence>
<gene>
    <name evidence="1" type="ORF">BO85DRAFT_133594</name>
</gene>
<organism evidence="1 2">
    <name type="scientific">Aspergillus piperis CBS 112811</name>
    <dbReference type="NCBI Taxonomy" id="1448313"/>
    <lineage>
        <taxon>Eukaryota</taxon>
        <taxon>Fungi</taxon>
        <taxon>Dikarya</taxon>
        <taxon>Ascomycota</taxon>
        <taxon>Pezizomycotina</taxon>
        <taxon>Eurotiomycetes</taxon>
        <taxon>Eurotiomycetidae</taxon>
        <taxon>Eurotiales</taxon>
        <taxon>Aspergillaceae</taxon>
        <taxon>Aspergillus</taxon>
        <taxon>Aspergillus subgen. Circumdati</taxon>
    </lineage>
</organism>
<protein>
    <submittedName>
        <fullName evidence="1">Uncharacterized protein</fullName>
    </submittedName>
</protein>
<sequence length="90" mass="9495">MSSITSLGKRAPFASLILAFLGPRNGGGRPQGEFYDQCTAAIRLSIHGRLTNRRDLEAAVPDLPPPHLSQLGMSIQTVEILGSLAASPSP</sequence>
<dbReference type="AlphaFoldDB" id="A0A8G1RBY4"/>
<dbReference type="Proteomes" id="UP000249526">
    <property type="component" value="Unassembled WGS sequence"/>
</dbReference>
<dbReference type="GeneID" id="37157414"/>
<name>A0A8G1RBY4_9EURO</name>
<dbReference type="EMBL" id="KZ825055">
    <property type="protein sequence ID" value="RAH62386.1"/>
    <property type="molecule type" value="Genomic_DNA"/>
</dbReference>